<dbReference type="RefSeq" id="XP_008078644.1">
    <property type="nucleotide sequence ID" value="XM_008080453.1"/>
</dbReference>
<protein>
    <submittedName>
        <fullName evidence="2">Uncharacterized protein</fullName>
    </submittedName>
</protein>
<feature type="region of interest" description="Disordered" evidence="1">
    <location>
        <begin position="318"/>
        <end position="364"/>
    </location>
</feature>
<evidence type="ECO:0000313" key="3">
    <source>
        <dbReference type="Proteomes" id="UP000016922"/>
    </source>
</evidence>
<keyword evidence="3" id="KW-1185">Reference proteome</keyword>
<sequence length="364" mass="40267">MPRSAFNIFRSLTLTKSFLRHPRKTIRVWRYGNECDACGAVLEIAPDGREYCIILNCVNCTDSPIGMKGKSHLRRLEPDDRLEFPHDIGRHKQCRCGLYYWEVCVRCALWDKQKTENAACAECELREQEETAKGKTFTHEMRQASHRSGHTSPPSLIYTVPHSWNSGQTIIGPPQPLSPPSRITTPEIRELYPARPFEGAFMTGALPADTSPVERSPSIPVAFPEDSQSTIESLPAPVRVPADIQSTIGSTPRRKPFPGNIQATIASSRIRGPFPDDAESSAGSVPGRTTISDLESSVGSVPARTTVSDLQSTVGSLPNFARDIRPPPGSVPRRRPLVTDANVPRRRLNRPAKIARPRYINNTG</sequence>
<organism evidence="2 3">
    <name type="scientific">Glarea lozoyensis (strain ATCC 20868 / MF5171)</name>
    <dbReference type="NCBI Taxonomy" id="1116229"/>
    <lineage>
        <taxon>Eukaryota</taxon>
        <taxon>Fungi</taxon>
        <taxon>Dikarya</taxon>
        <taxon>Ascomycota</taxon>
        <taxon>Pezizomycotina</taxon>
        <taxon>Leotiomycetes</taxon>
        <taxon>Helotiales</taxon>
        <taxon>Helotiaceae</taxon>
        <taxon>Glarea</taxon>
    </lineage>
</organism>
<name>S3DC91_GLAL2</name>
<evidence type="ECO:0000256" key="1">
    <source>
        <dbReference type="SAM" id="MobiDB-lite"/>
    </source>
</evidence>
<feature type="compositionally biased region" description="Basic residues" evidence="1">
    <location>
        <begin position="344"/>
        <end position="356"/>
    </location>
</feature>
<accession>S3DC91</accession>
<dbReference type="GeneID" id="19469450"/>
<proteinExistence type="predicted"/>
<gene>
    <name evidence="2" type="ORF">GLAREA_10403</name>
</gene>
<reference evidence="2 3" key="1">
    <citation type="journal article" date="2013" name="BMC Genomics">
        <title>Genomics-driven discovery of the pneumocandin biosynthetic gene cluster in the fungus Glarea lozoyensis.</title>
        <authorList>
            <person name="Chen L."/>
            <person name="Yue Q."/>
            <person name="Zhang X."/>
            <person name="Xiang M."/>
            <person name="Wang C."/>
            <person name="Li S."/>
            <person name="Che Y."/>
            <person name="Ortiz-Lopez F.J."/>
            <person name="Bills G.F."/>
            <person name="Liu X."/>
            <person name="An Z."/>
        </authorList>
    </citation>
    <scope>NUCLEOTIDE SEQUENCE [LARGE SCALE GENOMIC DNA]</scope>
    <source>
        <strain evidence="3">ATCC 20868 / MF5171</strain>
    </source>
</reference>
<dbReference type="KEGG" id="glz:GLAREA_10403"/>
<dbReference type="HOGENOM" id="CLU_760868_0_0_1"/>
<dbReference type="AlphaFoldDB" id="S3DC91"/>
<evidence type="ECO:0000313" key="2">
    <source>
        <dbReference type="EMBL" id="EPE34709.1"/>
    </source>
</evidence>
<dbReference type="Proteomes" id="UP000016922">
    <property type="component" value="Unassembled WGS sequence"/>
</dbReference>
<dbReference type="EMBL" id="KE145356">
    <property type="protein sequence ID" value="EPE34709.1"/>
    <property type="molecule type" value="Genomic_DNA"/>
</dbReference>